<protein>
    <submittedName>
        <fullName evidence="3">Acetyl-CoA carboxylase biotin carboxyl carrier protein subunit</fullName>
    </submittedName>
</protein>
<accession>A0AAW5N3Y4</accession>
<evidence type="ECO:0000313" key="3">
    <source>
        <dbReference type="EMBL" id="MCR8873400.1"/>
    </source>
</evidence>
<evidence type="ECO:0000256" key="1">
    <source>
        <dbReference type="ARBA" id="ARBA00023267"/>
    </source>
</evidence>
<keyword evidence="4" id="KW-1185">Reference proteome</keyword>
<dbReference type="PROSITE" id="PS50968">
    <property type="entry name" value="BIOTINYL_LIPOYL"/>
    <property type="match status" value="1"/>
</dbReference>
<organism evidence="3 4">
    <name type="scientific">Phocaeicola barnesiae</name>
    <dbReference type="NCBI Taxonomy" id="376804"/>
    <lineage>
        <taxon>Bacteria</taxon>
        <taxon>Pseudomonadati</taxon>
        <taxon>Bacteroidota</taxon>
        <taxon>Bacteroidia</taxon>
        <taxon>Bacteroidales</taxon>
        <taxon>Bacteroidaceae</taxon>
        <taxon>Phocaeicola</taxon>
    </lineage>
</organism>
<dbReference type="RefSeq" id="WP_258335541.1">
    <property type="nucleotide sequence ID" value="NZ_CALULB010000055.1"/>
</dbReference>
<dbReference type="SUPFAM" id="SSF51230">
    <property type="entry name" value="Single hybrid motif"/>
    <property type="match status" value="1"/>
</dbReference>
<dbReference type="InterPro" id="IPR050709">
    <property type="entry name" value="Biotin_Carboxyl_Carrier/Decarb"/>
</dbReference>
<gene>
    <name evidence="3" type="ORF">NW209_05090</name>
</gene>
<dbReference type="InterPro" id="IPR011053">
    <property type="entry name" value="Single_hybrid_motif"/>
</dbReference>
<dbReference type="PANTHER" id="PTHR45266:SF3">
    <property type="entry name" value="OXALOACETATE DECARBOXYLASE ALPHA CHAIN"/>
    <property type="match status" value="1"/>
</dbReference>
<dbReference type="Gene3D" id="2.40.50.100">
    <property type="match status" value="1"/>
</dbReference>
<evidence type="ECO:0000259" key="2">
    <source>
        <dbReference type="PROSITE" id="PS50968"/>
    </source>
</evidence>
<dbReference type="AlphaFoldDB" id="A0AAW5N3Y4"/>
<name>A0AAW5N3Y4_9BACT</name>
<keyword evidence="1" id="KW-0092">Biotin</keyword>
<feature type="domain" description="Lipoyl-binding" evidence="2">
    <location>
        <begin position="91"/>
        <end position="166"/>
    </location>
</feature>
<dbReference type="InterPro" id="IPR000089">
    <property type="entry name" value="Biotin_lipoyl"/>
</dbReference>
<proteinExistence type="predicted"/>
<evidence type="ECO:0000313" key="4">
    <source>
        <dbReference type="Proteomes" id="UP001204579"/>
    </source>
</evidence>
<sequence length="172" mass="19403">MEIHVDNRVAEVTLISKEGNNIRITVDGKLYEIDLTMQGKGRCSILHDGRSHNAELVRQEGNKSYDVHIDHTAYQVTIIDEQTKFKRSKQTANEKQDNRIIAPMPGKIIRIPVQKNDCLQAGETAIVLEAMKMQTNYKVTADCIVKDILVKEGDSVNTHQVLITLDILPPKE</sequence>
<comment type="caution">
    <text evidence="3">The sequence shown here is derived from an EMBL/GenBank/DDBJ whole genome shotgun (WGS) entry which is preliminary data.</text>
</comment>
<dbReference type="PANTHER" id="PTHR45266">
    <property type="entry name" value="OXALOACETATE DECARBOXYLASE ALPHA CHAIN"/>
    <property type="match status" value="1"/>
</dbReference>
<dbReference type="EMBL" id="JANRHJ010000004">
    <property type="protein sequence ID" value="MCR8873400.1"/>
    <property type="molecule type" value="Genomic_DNA"/>
</dbReference>
<dbReference type="CDD" id="cd06850">
    <property type="entry name" value="biotinyl_domain"/>
    <property type="match status" value="1"/>
</dbReference>
<reference evidence="3 4" key="1">
    <citation type="submission" date="2022-08" db="EMBL/GenBank/DDBJ databases">
        <authorList>
            <person name="Zeman M."/>
            <person name="Kubasova T."/>
        </authorList>
    </citation>
    <scope>NUCLEOTIDE SEQUENCE [LARGE SCALE GENOMIC DNA]</scope>
    <source>
        <strain evidence="3 4">ET62</strain>
    </source>
</reference>
<dbReference type="Proteomes" id="UP001204579">
    <property type="component" value="Unassembled WGS sequence"/>
</dbReference>
<dbReference type="Pfam" id="PF00364">
    <property type="entry name" value="Biotin_lipoyl"/>
    <property type="match status" value="1"/>
</dbReference>